<gene>
    <name evidence="2" type="ORF">CLV59_104247</name>
</gene>
<feature type="signal peptide" evidence="1">
    <location>
        <begin position="1"/>
        <end position="22"/>
    </location>
</feature>
<name>A0A327VZV4_9BACT</name>
<reference evidence="2 3" key="1">
    <citation type="submission" date="2018-06" db="EMBL/GenBank/DDBJ databases">
        <title>Genomic Encyclopedia of Archaeal and Bacterial Type Strains, Phase II (KMG-II): from individual species to whole genera.</title>
        <authorList>
            <person name="Goeker M."/>
        </authorList>
    </citation>
    <scope>NUCLEOTIDE SEQUENCE [LARGE SCALE GENOMIC DNA]</scope>
    <source>
        <strain evidence="2 3">DSM 29821</strain>
    </source>
</reference>
<feature type="chain" id="PRO_5016278589" evidence="1">
    <location>
        <begin position="23"/>
        <end position="171"/>
    </location>
</feature>
<dbReference type="Pfam" id="PF14352">
    <property type="entry name" value="DUF4402"/>
    <property type="match status" value="1"/>
</dbReference>
<dbReference type="AlphaFoldDB" id="A0A327VZV4"/>
<evidence type="ECO:0000313" key="2">
    <source>
        <dbReference type="EMBL" id="RAJ82022.1"/>
    </source>
</evidence>
<keyword evidence="3" id="KW-1185">Reference proteome</keyword>
<dbReference type="Proteomes" id="UP000249819">
    <property type="component" value="Unassembled WGS sequence"/>
</dbReference>
<sequence>MKKKLLSLMVAFLAIAAGNAVAQTSGNASANAAAGLITPIAITKTVDMNFGTLGPSGTGNGTLKLSPSGMRTTTGGVAVLANHGISTPAVFDVTGEDGYSFAITLPTIPFVLINGAQVMWATNFTSFPSGSAVITSGQIALNVGATLNVAMNQAPGTYTSLTPFPVTVNYN</sequence>
<evidence type="ECO:0000313" key="3">
    <source>
        <dbReference type="Proteomes" id="UP000249819"/>
    </source>
</evidence>
<accession>A0A327VZV4</accession>
<dbReference type="InterPro" id="IPR025514">
    <property type="entry name" value="DUF4402"/>
</dbReference>
<proteinExistence type="predicted"/>
<dbReference type="EMBL" id="QLMA01000004">
    <property type="protein sequence ID" value="RAJ82022.1"/>
    <property type="molecule type" value="Genomic_DNA"/>
</dbReference>
<keyword evidence="1" id="KW-0732">Signal</keyword>
<protein>
    <submittedName>
        <fullName evidence="2">Uncharacterized protein DUF4402</fullName>
    </submittedName>
</protein>
<comment type="caution">
    <text evidence="2">The sequence shown here is derived from an EMBL/GenBank/DDBJ whole genome shotgun (WGS) entry which is preliminary data.</text>
</comment>
<evidence type="ECO:0000256" key="1">
    <source>
        <dbReference type="SAM" id="SignalP"/>
    </source>
</evidence>
<organism evidence="2 3">
    <name type="scientific">Chitinophaga dinghuensis</name>
    <dbReference type="NCBI Taxonomy" id="1539050"/>
    <lineage>
        <taxon>Bacteria</taxon>
        <taxon>Pseudomonadati</taxon>
        <taxon>Bacteroidota</taxon>
        <taxon>Chitinophagia</taxon>
        <taxon>Chitinophagales</taxon>
        <taxon>Chitinophagaceae</taxon>
        <taxon>Chitinophaga</taxon>
    </lineage>
</organism>
<dbReference type="OrthoDB" id="1436810at2"/>
<dbReference type="RefSeq" id="WP_111592573.1">
    <property type="nucleotide sequence ID" value="NZ_QLMA01000004.1"/>
</dbReference>